<protein>
    <submittedName>
        <fullName evidence="2">Uncharacterized protein</fullName>
    </submittedName>
</protein>
<evidence type="ECO:0000313" key="3">
    <source>
        <dbReference type="Proteomes" id="UP000294746"/>
    </source>
</evidence>
<keyword evidence="1" id="KW-0812">Transmembrane</keyword>
<feature type="transmembrane region" description="Helical" evidence="1">
    <location>
        <begin position="55"/>
        <end position="75"/>
    </location>
</feature>
<dbReference type="AlphaFoldDB" id="A0A4R2S3P0"/>
<evidence type="ECO:0000313" key="2">
    <source>
        <dbReference type="EMBL" id="TCP70214.1"/>
    </source>
</evidence>
<gene>
    <name evidence="2" type="ORF">EDD57_10327</name>
</gene>
<evidence type="ECO:0000256" key="1">
    <source>
        <dbReference type="SAM" id="Phobius"/>
    </source>
</evidence>
<keyword evidence="1" id="KW-1133">Transmembrane helix</keyword>
<keyword evidence="3" id="KW-1185">Reference proteome</keyword>
<proteinExistence type="predicted"/>
<accession>A0A4R2S3P0</accession>
<keyword evidence="1" id="KW-0472">Membrane</keyword>
<reference evidence="2 3" key="1">
    <citation type="submission" date="2019-03" db="EMBL/GenBank/DDBJ databases">
        <title>Genomic Encyclopedia of Type Strains, Phase IV (KMG-IV): sequencing the most valuable type-strain genomes for metagenomic binning, comparative biology and taxonomic classification.</title>
        <authorList>
            <person name="Goeker M."/>
        </authorList>
    </citation>
    <scope>NUCLEOTIDE SEQUENCE [LARGE SCALE GENOMIC DNA]</scope>
    <source>
        <strain evidence="2 3">DSM 46831</strain>
    </source>
</reference>
<comment type="caution">
    <text evidence="2">The sequence shown here is derived from an EMBL/GenBank/DDBJ whole genome shotgun (WGS) entry which is preliminary data.</text>
</comment>
<organism evidence="2 3">
    <name type="scientific">Baia soyae</name>
    <dbReference type="NCBI Taxonomy" id="1544746"/>
    <lineage>
        <taxon>Bacteria</taxon>
        <taxon>Bacillati</taxon>
        <taxon>Bacillota</taxon>
        <taxon>Bacilli</taxon>
        <taxon>Bacillales</taxon>
        <taxon>Thermoactinomycetaceae</taxon>
        <taxon>Baia</taxon>
    </lineage>
</organism>
<name>A0A4R2S3P0_9BACL</name>
<sequence length="76" mass="8729">MIDYISKSVDDLAVCLFYLETSKQSRSRDECTMNYVFPTPICLDLQFQDKKKNSYLSILYTFCSITIPSISIGGIR</sequence>
<dbReference type="Proteomes" id="UP000294746">
    <property type="component" value="Unassembled WGS sequence"/>
</dbReference>
<dbReference type="EMBL" id="SLXV01000003">
    <property type="protein sequence ID" value="TCP70214.1"/>
    <property type="molecule type" value="Genomic_DNA"/>
</dbReference>